<dbReference type="SMART" id="SM00420">
    <property type="entry name" value="HTH_DEOR"/>
    <property type="match status" value="1"/>
</dbReference>
<dbReference type="SUPFAM" id="SSF46785">
    <property type="entry name" value="Winged helix' DNA-binding domain"/>
    <property type="match status" value="1"/>
</dbReference>
<keyword evidence="9" id="KW-1185">Reference proteome</keyword>
<dbReference type="SMART" id="SM01134">
    <property type="entry name" value="DeoRC"/>
    <property type="match status" value="1"/>
</dbReference>
<feature type="domain" description="HTH deoR-type" evidence="7">
    <location>
        <begin position="3"/>
        <end position="58"/>
    </location>
</feature>
<evidence type="ECO:0000256" key="6">
    <source>
        <dbReference type="ARBA" id="ARBA00024937"/>
    </source>
</evidence>
<evidence type="ECO:0000256" key="1">
    <source>
        <dbReference type="ARBA" id="ARBA00021390"/>
    </source>
</evidence>
<sequence length="257" mass="26456">MLPAERHRRISAVVDRAGTISTEALADQLQVSAETVRRDLGRMERRGILRRVRGGAASLAVVRQFGGEEASFADRTASHSEAKAAIGRAAAALVENGAIVAIDIGTTAVQIAHALPRDFRGTVVTPSLQVAQVVSGLPRAGVLLPGGRLRGGDLACSGPETVRFFAGIHPDIAFLGCGGVDPAAGVTDFHYEEIATKELILANSASVYAVADGSKWGRVAGYRVCAPGDCTAVITDGSASATLVTAVGETGCEVLVV</sequence>
<dbReference type="KEGG" id="sqz:FQU76_01365"/>
<evidence type="ECO:0000256" key="4">
    <source>
        <dbReference type="ARBA" id="ARBA00023125"/>
    </source>
</evidence>
<dbReference type="EMBL" id="CP042266">
    <property type="protein sequence ID" value="QDY75372.1"/>
    <property type="molecule type" value="Genomic_DNA"/>
</dbReference>
<dbReference type="PROSITE" id="PS51000">
    <property type="entry name" value="HTH_DEOR_2"/>
    <property type="match status" value="1"/>
</dbReference>
<dbReference type="PANTHER" id="PTHR30363:SF4">
    <property type="entry name" value="GLYCEROL-3-PHOSPHATE REGULON REPRESSOR"/>
    <property type="match status" value="1"/>
</dbReference>
<dbReference type="InterPro" id="IPR036390">
    <property type="entry name" value="WH_DNA-bd_sf"/>
</dbReference>
<dbReference type="OrthoDB" id="7688673at2"/>
<dbReference type="SUPFAM" id="SSF100950">
    <property type="entry name" value="NagB/RpiA/CoA transferase-like"/>
    <property type="match status" value="1"/>
</dbReference>
<dbReference type="PRINTS" id="PR00037">
    <property type="entry name" value="HTHLACR"/>
</dbReference>
<proteinExistence type="predicted"/>
<evidence type="ECO:0000256" key="5">
    <source>
        <dbReference type="ARBA" id="ARBA00023163"/>
    </source>
</evidence>
<keyword evidence="5" id="KW-0804">Transcription</keyword>
<dbReference type="Pfam" id="PF08220">
    <property type="entry name" value="HTH_DeoR"/>
    <property type="match status" value="1"/>
</dbReference>
<accession>A0A5B8IC60</accession>
<dbReference type="PROSITE" id="PS00894">
    <property type="entry name" value="HTH_DEOR_1"/>
    <property type="match status" value="1"/>
</dbReference>
<evidence type="ECO:0000313" key="9">
    <source>
        <dbReference type="Proteomes" id="UP000320580"/>
    </source>
</evidence>
<evidence type="ECO:0000313" key="8">
    <source>
        <dbReference type="EMBL" id="QDY75372.1"/>
    </source>
</evidence>
<keyword evidence="2" id="KW-0678">Repressor</keyword>
<evidence type="ECO:0000259" key="7">
    <source>
        <dbReference type="PROSITE" id="PS51000"/>
    </source>
</evidence>
<name>A0A5B8IC60_9ACTN</name>
<dbReference type="InterPro" id="IPR014036">
    <property type="entry name" value="DeoR-like_C"/>
</dbReference>
<dbReference type="GO" id="GO:0003677">
    <property type="term" value="F:DNA binding"/>
    <property type="evidence" value="ECO:0007669"/>
    <property type="project" value="UniProtKB-KW"/>
</dbReference>
<organism evidence="8 9">
    <name type="scientific">Streptomyces qinzhouensis</name>
    <dbReference type="NCBI Taxonomy" id="2599401"/>
    <lineage>
        <taxon>Bacteria</taxon>
        <taxon>Bacillati</taxon>
        <taxon>Actinomycetota</taxon>
        <taxon>Actinomycetes</taxon>
        <taxon>Kitasatosporales</taxon>
        <taxon>Streptomycetaceae</taxon>
        <taxon>Streptomyces</taxon>
    </lineage>
</organism>
<dbReference type="Gene3D" id="1.10.10.10">
    <property type="entry name" value="Winged helix-like DNA-binding domain superfamily/Winged helix DNA-binding domain"/>
    <property type="match status" value="1"/>
</dbReference>
<dbReference type="Pfam" id="PF00455">
    <property type="entry name" value="DeoRC"/>
    <property type="match status" value="1"/>
</dbReference>
<dbReference type="Proteomes" id="UP000320580">
    <property type="component" value="Chromosome"/>
</dbReference>
<gene>
    <name evidence="8" type="ORF">FQU76_01365</name>
</gene>
<dbReference type="GO" id="GO:0003700">
    <property type="term" value="F:DNA-binding transcription factor activity"/>
    <property type="evidence" value="ECO:0007669"/>
    <property type="project" value="InterPro"/>
</dbReference>
<evidence type="ECO:0000256" key="3">
    <source>
        <dbReference type="ARBA" id="ARBA00023015"/>
    </source>
</evidence>
<dbReference type="InterPro" id="IPR001034">
    <property type="entry name" value="DeoR_HTH"/>
</dbReference>
<dbReference type="PANTHER" id="PTHR30363">
    <property type="entry name" value="HTH-TYPE TRANSCRIPTIONAL REGULATOR SRLR-RELATED"/>
    <property type="match status" value="1"/>
</dbReference>
<reference evidence="8 9" key="1">
    <citation type="submission" date="2019-07" db="EMBL/GenBank/DDBJ databases">
        <authorList>
            <person name="Zhu P."/>
        </authorList>
    </citation>
    <scope>NUCLEOTIDE SEQUENCE [LARGE SCALE GENOMIC DNA]</scope>
    <source>
        <strain evidence="8 9">SSL-25</strain>
    </source>
</reference>
<dbReference type="InterPro" id="IPR036388">
    <property type="entry name" value="WH-like_DNA-bd_sf"/>
</dbReference>
<dbReference type="InterPro" id="IPR037171">
    <property type="entry name" value="NagB/RpiA_transferase-like"/>
</dbReference>
<comment type="function">
    <text evidence="6">Repressor of the lactose catabolism operon. Galactose-6-phosphate is the inducer.</text>
</comment>
<dbReference type="RefSeq" id="WP_146478684.1">
    <property type="nucleotide sequence ID" value="NZ_CP042266.1"/>
</dbReference>
<dbReference type="Gene3D" id="3.40.50.1360">
    <property type="match status" value="1"/>
</dbReference>
<keyword evidence="3" id="KW-0805">Transcription regulation</keyword>
<dbReference type="AlphaFoldDB" id="A0A5B8IC60"/>
<evidence type="ECO:0000256" key="2">
    <source>
        <dbReference type="ARBA" id="ARBA00022491"/>
    </source>
</evidence>
<dbReference type="InterPro" id="IPR050313">
    <property type="entry name" value="Carb_Metab_HTH_regulators"/>
</dbReference>
<protein>
    <recommendedName>
        <fullName evidence="1">Lactose phosphotransferase system repressor</fullName>
    </recommendedName>
</protein>
<keyword evidence="4" id="KW-0238">DNA-binding</keyword>
<dbReference type="InterPro" id="IPR018356">
    <property type="entry name" value="Tscrpt_reg_HTH_DeoR_CS"/>
</dbReference>